<sequence length="99" mass="10544">MTWGWFFVATIAFATVWTYVYAVREEAVVFAAAVSGTAWALLALTPEITVVGQSATTISIGATRWLFAALSVLSWVALLGALIGVYPETDVEEEAGDLA</sequence>
<gene>
    <name evidence="2" type="ORF">SAMN06269185_1065</name>
</gene>
<feature type="transmembrane region" description="Helical" evidence="1">
    <location>
        <begin position="28"/>
        <end position="44"/>
    </location>
</feature>
<accession>A0A285NDZ4</accession>
<dbReference type="RefSeq" id="WP_097008020.1">
    <property type="nucleotide sequence ID" value="NZ_OBEJ01000001.1"/>
</dbReference>
<reference evidence="3" key="1">
    <citation type="submission" date="2017-09" db="EMBL/GenBank/DDBJ databases">
        <authorList>
            <person name="Varghese N."/>
            <person name="Submissions S."/>
        </authorList>
    </citation>
    <scope>NUCLEOTIDE SEQUENCE [LARGE SCALE GENOMIC DNA]</scope>
    <source>
        <strain evidence="3">DSM 27208</strain>
    </source>
</reference>
<evidence type="ECO:0008006" key="4">
    <source>
        <dbReference type="Google" id="ProtNLM"/>
    </source>
</evidence>
<name>A0A285NDZ4_NATPI</name>
<dbReference type="AlphaFoldDB" id="A0A285NDZ4"/>
<dbReference type="EMBL" id="OBEJ01000001">
    <property type="protein sequence ID" value="SNZ06146.1"/>
    <property type="molecule type" value="Genomic_DNA"/>
</dbReference>
<protein>
    <recommendedName>
        <fullName evidence="4">SPW repeat-containing protein</fullName>
    </recommendedName>
</protein>
<keyword evidence="1" id="KW-1133">Transmembrane helix</keyword>
<evidence type="ECO:0000313" key="2">
    <source>
        <dbReference type="EMBL" id="SNZ06146.1"/>
    </source>
</evidence>
<dbReference type="Proteomes" id="UP000219453">
    <property type="component" value="Unassembled WGS sequence"/>
</dbReference>
<evidence type="ECO:0000256" key="1">
    <source>
        <dbReference type="SAM" id="Phobius"/>
    </source>
</evidence>
<evidence type="ECO:0000313" key="3">
    <source>
        <dbReference type="Proteomes" id="UP000219453"/>
    </source>
</evidence>
<keyword evidence="1" id="KW-0812">Transmembrane</keyword>
<proteinExistence type="predicted"/>
<keyword evidence="3" id="KW-1185">Reference proteome</keyword>
<organism evidence="2 3">
    <name type="scientific">Natronoarchaeum philippinense</name>
    <dbReference type="NCBI Taxonomy" id="558529"/>
    <lineage>
        <taxon>Archaea</taxon>
        <taxon>Methanobacteriati</taxon>
        <taxon>Methanobacteriota</taxon>
        <taxon>Stenosarchaea group</taxon>
        <taxon>Halobacteria</taxon>
        <taxon>Halobacteriales</taxon>
        <taxon>Natronoarchaeaceae</taxon>
    </lineage>
</organism>
<keyword evidence="1" id="KW-0472">Membrane</keyword>
<feature type="transmembrane region" description="Helical" evidence="1">
    <location>
        <begin position="65"/>
        <end position="86"/>
    </location>
</feature>